<dbReference type="Proteomes" id="UP000294508">
    <property type="component" value="Unassembled WGS sequence"/>
</dbReference>
<evidence type="ECO:0000313" key="1">
    <source>
        <dbReference type="EMBL" id="TCO22314.1"/>
    </source>
</evidence>
<name>A0A4R2H7G8_9ACTN</name>
<comment type="caution">
    <text evidence="1">The sequence shown here is derived from an EMBL/GenBank/DDBJ whole genome shotgun (WGS) entry which is preliminary data.</text>
</comment>
<dbReference type="OrthoDB" id="3829618at2"/>
<proteinExistence type="predicted"/>
<organism evidence="1 2">
    <name type="scientific">Kribbella steppae</name>
    <dbReference type="NCBI Taxonomy" id="2512223"/>
    <lineage>
        <taxon>Bacteria</taxon>
        <taxon>Bacillati</taxon>
        <taxon>Actinomycetota</taxon>
        <taxon>Actinomycetes</taxon>
        <taxon>Propionibacteriales</taxon>
        <taxon>Kribbellaceae</taxon>
        <taxon>Kribbella</taxon>
    </lineage>
</organism>
<dbReference type="AlphaFoldDB" id="A0A4R2H7G8"/>
<accession>A0A4R2H7G8</accession>
<keyword evidence="2" id="KW-1185">Reference proteome</keyword>
<evidence type="ECO:0000313" key="2">
    <source>
        <dbReference type="Proteomes" id="UP000294508"/>
    </source>
</evidence>
<protein>
    <submittedName>
        <fullName evidence="1">Uncharacterized protein</fullName>
    </submittedName>
</protein>
<dbReference type="EMBL" id="SLWN01000010">
    <property type="protein sequence ID" value="TCO22314.1"/>
    <property type="molecule type" value="Genomic_DNA"/>
</dbReference>
<reference evidence="1 2" key="1">
    <citation type="journal article" date="2015" name="Stand. Genomic Sci.">
        <title>Genomic Encyclopedia of Bacterial and Archaeal Type Strains, Phase III: the genomes of soil and plant-associated and newly described type strains.</title>
        <authorList>
            <person name="Whitman W.B."/>
            <person name="Woyke T."/>
            <person name="Klenk H.P."/>
            <person name="Zhou Y."/>
            <person name="Lilburn T.G."/>
            <person name="Beck B.J."/>
            <person name="De Vos P."/>
            <person name="Vandamme P."/>
            <person name="Eisen J.A."/>
            <person name="Garrity G."/>
            <person name="Hugenholtz P."/>
            <person name="Kyrpides N.C."/>
        </authorList>
    </citation>
    <scope>NUCLEOTIDE SEQUENCE [LARGE SCALE GENOMIC DNA]</scope>
    <source>
        <strain evidence="1 2">VKM Ac-2572</strain>
    </source>
</reference>
<dbReference type="RefSeq" id="WP_132212421.1">
    <property type="nucleotide sequence ID" value="NZ_SLWN01000010.1"/>
</dbReference>
<sequence>MTGTAQGRSQRAHGERLLRSLPLPGHVILRTDTGWRRGWLIARQNGPNGWVGLVQYDDGHGEITDYLPADRIASPDVWVAE</sequence>
<gene>
    <name evidence="1" type="ORF">EV652_110300</name>
</gene>